<dbReference type="EMBL" id="JYDI01000092">
    <property type="protein sequence ID" value="KRY53113.1"/>
    <property type="molecule type" value="Genomic_DNA"/>
</dbReference>
<evidence type="ECO:0000256" key="4">
    <source>
        <dbReference type="ARBA" id="ARBA00023774"/>
    </source>
</evidence>
<evidence type="ECO:0000313" key="6">
    <source>
        <dbReference type="EMBL" id="KRY53113.1"/>
    </source>
</evidence>
<feature type="domain" description="EF-hand" evidence="5">
    <location>
        <begin position="259"/>
        <end position="294"/>
    </location>
</feature>
<reference evidence="6 7" key="1">
    <citation type="submission" date="2015-01" db="EMBL/GenBank/DDBJ databases">
        <title>Evolution of Trichinella species and genotypes.</title>
        <authorList>
            <person name="Korhonen P.K."/>
            <person name="Edoardo P."/>
            <person name="Giuseppe L.R."/>
            <person name="Gasser R.B."/>
        </authorList>
    </citation>
    <scope>NUCLEOTIDE SEQUENCE [LARGE SCALE GENOMIC DNA]</scope>
    <source>
        <strain evidence="6">ISS120</strain>
    </source>
</reference>
<gene>
    <name evidence="6" type="primary">Ppp3r1</name>
    <name evidence="6" type="ORF">T03_14604</name>
</gene>
<dbReference type="InterPro" id="IPR002048">
    <property type="entry name" value="EF_hand_dom"/>
</dbReference>
<dbReference type="Proteomes" id="UP000054653">
    <property type="component" value="Unassembled WGS sequence"/>
</dbReference>
<comment type="caution">
    <text evidence="6">The sequence shown here is derived from an EMBL/GenBank/DDBJ whole genome shotgun (WGS) entry which is preliminary data.</text>
</comment>
<keyword evidence="1" id="KW-0479">Metal-binding</keyword>
<dbReference type="Gene3D" id="1.10.238.10">
    <property type="entry name" value="EF-hand"/>
    <property type="match status" value="1"/>
</dbReference>
<evidence type="ECO:0000256" key="3">
    <source>
        <dbReference type="ARBA" id="ARBA00022837"/>
    </source>
</evidence>
<dbReference type="SMART" id="SM00054">
    <property type="entry name" value="EFh"/>
    <property type="match status" value="4"/>
</dbReference>
<dbReference type="SUPFAM" id="SSF47473">
    <property type="entry name" value="EF-hand"/>
    <property type="match status" value="1"/>
</dbReference>
<dbReference type="Pfam" id="PF13499">
    <property type="entry name" value="EF-hand_7"/>
    <property type="match status" value="2"/>
</dbReference>
<evidence type="ECO:0000259" key="5">
    <source>
        <dbReference type="PROSITE" id="PS50222"/>
    </source>
</evidence>
<organism evidence="6 7">
    <name type="scientific">Trichinella britovi</name>
    <name type="common">Parasitic roundworm</name>
    <dbReference type="NCBI Taxonomy" id="45882"/>
    <lineage>
        <taxon>Eukaryota</taxon>
        <taxon>Metazoa</taxon>
        <taxon>Ecdysozoa</taxon>
        <taxon>Nematoda</taxon>
        <taxon>Enoplea</taxon>
        <taxon>Dorylaimia</taxon>
        <taxon>Trichinellida</taxon>
        <taxon>Trichinellidae</taxon>
        <taxon>Trichinella</taxon>
    </lineage>
</organism>
<evidence type="ECO:0000313" key="7">
    <source>
        <dbReference type="Proteomes" id="UP000054653"/>
    </source>
</evidence>
<dbReference type="PANTHER" id="PTHR45942">
    <property type="entry name" value="PROTEIN PHOSPATASE 3 REGULATORY SUBUNIT B ALPHA ISOFORM TYPE 1"/>
    <property type="match status" value="1"/>
</dbReference>
<feature type="domain" description="EF-hand" evidence="5">
    <location>
        <begin position="300"/>
        <end position="335"/>
    </location>
</feature>
<feature type="domain" description="EF-hand" evidence="5">
    <location>
        <begin position="222"/>
        <end position="257"/>
    </location>
</feature>
<keyword evidence="7" id="KW-1185">Reference proteome</keyword>
<proteinExistence type="inferred from homology"/>
<dbReference type="InterPro" id="IPR011992">
    <property type="entry name" value="EF-hand-dom_pair"/>
</dbReference>
<feature type="domain" description="EF-hand" evidence="5">
    <location>
        <begin position="190"/>
        <end position="218"/>
    </location>
</feature>
<evidence type="ECO:0000256" key="1">
    <source>
        <dbReference type="ARBA" id="ARBA00022723"/>
    </source>
</evidence>
<dbReference type="InterPro" id="IPR018247">
    <property type="entry name" value="EF_Hand_1_Ca_BS"/>
</dbReference>
<keyword evidence="3" id="KW-0106">Calcium</keyword>
<accession>A0A0V1CV05</accession>
<dbReference type="GO" id="GO:0005509">
    <property type="term" value="F:calcium ion binding"/>
    <property type="evidence" value="ECO:0007669"/>
    <property type="project" value="InterPro"/>
</dbReference>
<protein>
    <submittedName>
        <fullName evidence="6">Calcineurin subunit B type 1</fullName>
    </submittedName>
</protein>
<sequence length="342" mass="38696">MNKNFKKYCAANNLKIFKTYGYDDKVCEFLMMSGNVSDYSMCSLSNVDGICVGIANSTEFEWNSWLEGRSCPNFNGTVRHVSERQVHRTLLEKSKSFVKSLLFFNDSFPAVISDSPKSNSDLQMCDLFGNVLVFKGFITGVIGCLFQDLSVTNYEAVFSHLFSQIVENGFIDVGNEISLPVEMCSNFDTEEIRRLARRFKKLDLDGSGALSVEEFMSLPELQQNPLVQRVIDIFDTDGNGEVDFKEFIQGISQFSVKGAKQTKLKFAFKIYDMDRDGFISNGELFEVLKMMVGNNLKNTQLQQIVDKTILFHDKDGDGKISFEEFCDVVSGMDIHEKMVVNP</sequence>
<dbReference type="FunFam" id="1.10.238.10:FF:000047">
    <property type="entry name" value="Calcineurin subunit B type 1"/>
    <property type="match status" value="1"/>
</dbReference>
<dbReference type="PROSITE" id="PS50222">
    <property type="entry name" value="EF_HAND_2"/>
    <property type="match status" value="4"/>
</dbReference>
<evidence type="ECO:0000256" key="2">
    <source>
        <dbReference type="ARBA" id="ARBA00022737"/>
    </source>
</evidence>
<dbReference type="PROSITE" id="PS00018">
    <property type="entry name" value="EF_HAND_1"/>
    <property type="match status" value="3"/>
</dbReference>
<comment type="similarity">
    <text evidence="4">Belongs to the calcineurin regulatory subunit family.</text>
</comment>
<keyword evidence="2" id="KW-0677">Repeat</keyword>
<name>A0A0V1CV05_TRIBR</name>
<dbReference type="AlphaFoldDB" id="A0A0V1CV05"/>
<dbReference type="CDD" id="cd00051">
    <property type="entry name" value="EFh"/>
    <property type="match status" value="1"/>
</dbReference>